<evidence type="ECO:0000256" key="1">
    <source>
        <dbReference type="SAM" id="MobiDB-lite"/>
    </source>
</evidence>
<feature type="region of interest" description="Disordered" evidence="1">
    <location>
        <begin position="260"/>
        <end position="296"/>
    </location>
</feature>
<evidence type="ECO:0000313" key="3">
    <source>
        <dbReference type="Proteomes" id="UP001139887"/>
    </source>
</evidence>
<keyword evidence="3" id="KW-1185">Reference proteome</keyword>
<dbReference type="Pfam" id="PF09737">
    <property type="entry name" value="Det1"/>
    <property type="match status" value="2"/>
</dbReference>
<gene>
    <name evidence="2" type="ORF">IWW36_001696</name>
</gene>
<sequence>MQAANAAVPAALRQRQRAAVGQERPKQVQQHVYPNRTIYGVETPDCYFRRFTPDGKYLIGIDRMQTGLHVFRVATASPATSALLGSGPESAKSEFWQFFEPLWARTFAGMGESLHRDLCLTTANSSHIIVARVRRAEAQEERSEHPNTLACVRAVEDISLLVIDVRTGQLVDSRMFPSDIVFLSGHSGVSILGDRLCVLSIKRQCLHLLRIGRDGHLSTTHEIGWYTREDDAIYEETLRIREARAVANISRSAKRKAAASSGCVGDANVSNKRRKLRHTRPMPIDAASSSNNRNGNVIESAIDTSTAAIPQQPSLNQIAHIAAQGTAPTNHPPFLFLPAQQQQQQSQPQQQQQQAEDTLLLSDGASIDSTFLAMERSALTPFHTLQRLPPQYRLLYARAMHPSMRMDALSDSELASLEPSLTTAPHSGLKQRLLAALFIQAQSSPAGIQGFFRSFRQYENLVLWRAQFVTGSLLLLRFVPLHVATARANVPRAHSASSAAATNFAILAEYDIVSTQFRRIWDSSDILLYKEVETRIDAYRSPMAPCASIDSAAAALSPSTSNDVHLRDVFDSTQAAIRSSRSGGLVQAARKASALLPFPPQYAQESPLLNPSIFQCNMRTRQALEKLRPVSPAPIRFYDRISGAVKFVLSPSPHWSVQMPSDDATQATMPDADPPLDISTIHGAHVLPSGAIMMSTGGDDDLDLSVESNSALPQTAPLATTSHALQQNYRANFMYLFHPTLPLVLSTRIERSLNASISTLNIHFWQPC</sequence>
<organism evidence="2 3">
    <name type="scientific">Coemansia brasiliensis</name>
    <dbReference type="NCBI Taxonomy" id="2650707"/>
    <lineage>
        <taxon>Eukaryota</taxon>
        <taxon>Fungi</taxon>
        <taxon>Fungi incertae sedis</taxon>
        <taxon>Zoopagomycota</taxon>
        <taxon>Kickxellomycotina</taxon>
        <taxon>Kickxellomycetes</taxon>
        <taxon>Kickxellales</taxon>
        <taxon>Kickxellaceae</taxon>
        <taxon>Coemansia</taxon>
    </lineage>
</organism>
<proteinExistence type="predicted"/>
<dbReference type="OrthoDB" id="18339at2759"/>
<dbReference type="PANTHER" id="PTHR13374:SF3">
    <property type="entry name" value="DET1 HOMOLOG"/>
    <property type="match status" value="1"/>
</dbReference>
<comment type="caution">
    <text evidence="2">The sequence shown here is derived from an EMBL/GenBank/DDBJ whole genome shotgun (WGS) entry which is preliminary data.</text>
</comment>
<dbReference type="InterPro" id="IPR019138">
    <property type="entry name" value="De-etiolated_protein_1_Det1"/>
</dbReference>
<dbReference type="GO" id="GO:0031461">
    <property type="term" value="C:cullin-RING ubiquitin ligase complex"/>
    <property type="evidence" value="ECO:0007669"/>
    <property type="project" value="TreeGrafter"/>
</dbReference>
<feature type="compositionally biased region" description="Basic residues" evidence="1">
    <location>
        <begin position="271"/>
        <end position="280"/>
    </location>
</feature>
<name>A0A9W8M0M2_9FUNG</name>
<feature type="compositionally biased region" description="Polar residues" evidence="1">
    <location>
        <begin position="287"/>
        <end position="296"/>
    </location>
</feature>
<reference evidence="2" key="1">
    <citation type="submission" date="2022-07" db="EMBL/GenBank/DDBJ databases">
        <title>Phylogenomic reconstructions and comparative analyses of Kickxellomycotina fungi.</title>
        <authorList>
            <person name="Reynolds N.K."/>
            <person name="Stajich J.E."/>
            <person name="Barry K."/>
            <person name="Grigoriev I.V."/>
            <person name="Crous P."/>
            <person name="Smith M.E."/>
        </authorList>
    </citation>
    <scope>NUCLEOTIDE SEQUENCE</scope>
    <source>
        <strain evidence="2">NRRL 1566</strain>
    </source>
</reference>
<dbReference type="PANTHER" id="PTHR13374">
    <property type="entry name" value="DET1 HOMOLOG DE-ETIOLATED-1 HOMOLOG"/>
    <property type="match status" value="1"/>
</dbReference>
<dbReference type="GO" id="GO:0031625">
    <property type="term" value="F:ubiquitin protein ligase binding"/>
    <property type="evidence" value="ECO:0007669"/>
    <property type="project" value="TreeGrafter"/>
</dbReference>
<protein>
    <submittedName>
        <fullName evidence="2">Uncharacterized protein</fullName>
    </submittedName>
</protein>
<dbReference type="GO" id="GO:0016567">
    <property type="term" value="P:protein ubiquitination"/>
    <property type="evidence" value="ECO:0007669"/>
    <property type="project" value="TreeGrafter"/>
</dbReference>
<dbReference type="EMBL" id="JANBUW010000025">
    <property type="protein sequence ID" value="KAJ2850727.1"/>
    <property type="molecule type" value="Genomic_DNA"/>
</dbReference>
<dbReference type="AlphaFoldDB" id="A0A9W8M0M2"/>
<dbReference type="Proteomes" id="UP001139887">
    <property type="component" value="Unassembled WGS sequence"/>
</dbReference>
<dbReference type="GO" id="GO:0032436">
    <property type="term" value="P:positive regulation of proteasomal ubiquitin-dependent protein catabolic process"/>
    <property type="evidence" value="ECO:0007669"/>
    <property type="project" value="TreeGrafter"/>
</dbReference>
<dbReference type="GO" id="GO:0005634">
    <property type="term" value="C:nucleus"/>
    <property type="evidence" value="ECO:0007669"/>
    <property type="project" value="TreeGrafter"/>
</dbReference>
<accession>A0A9W8M0M2</accession>
<evidence type="ECO:0000313" key="2">
    <source>
        <dbReference type="EMBL" id="KAJ2850727.1"/>
    </source>
</evidence>
<dbReference type="GO" id="GO:1990756">
    <property type="term" value="F:ubiquitin-like ligase-substrate adaptor activity"/>
    <property type="evidence" value="ECO:0007669"/>
    <property type="project" value="TreeGrafter"/>
</dbReference>